<dbReference type="Proteomes" id="UP000238042">
    <property type="component" value="Unassembled WGS sequence"/>
</dbReference>
<dbReference type="AlphaFoldDB" id="A0A2S8AEP7"/>
<sequence length="259" mass="30808">MYLPISRFFIYPLFFLGCLLTYAQDVSLIPTVDTLQRLDISWFEKNEDVNGGIIYLEDSTKVELIWQNNSYRKNLRKKNSPYVLTVLYDKKSGKYMGGGLNFFNIQIGKWKGFHVDLKKWVTFNDDSQDYPFTYTQVIDKIKKEYHVDLEKEFGKREYIDVRRGWDKKNPYDYPAYVVVYTLTPEELKNYHPDPRVGGSLPVNNYYYNTPRRYIFIDGRTGKTELDMASDEYYAIAEYYKNKIQREKITENSPSKVPNY</sequence>
<gene>
    <name evidence="1" type="ORF">C4S77_04185</name>
</gene>
<evidence type="ECO:0000313" key="1">
    <source>
        <dbReference type="EMBL" id="PQL93990.1"/>
    </source>
</evidence>
<dbReference type="EMBL" id="PSZM01000026">
    <property type="protein sequence ID" value="PQL93990.1"/>
    <property type="molecule type" value="Genomic_DNA"/>
</dbReference>
<reference evidence="1 2" key="1">
    <citation type="submission" date="2018-02" db="EMBL/GenBank/DDBJ databases">
        <title>Genome sequences of Apibacter spp., gut symbionts of Asian honey bees.</title>
        <authorList>
            <person name="Kwong W.K."/>
            <person name="Steele M.I."/>
            <person name="Moran N.A."/>
        </authorList>
    </citation>
    <scope>NUCLEOTIDE SEQUENCE [LARGE SCALE GENOMIC DNA]</scope>
    <source>
        <strain evidence="2">wkB301</strain>
    </source>
</reference>
<keyword evidence="2" id="KW-1185">Reference proteome</keyword>
<protein>
    <submittedName>
        <fullName evidence="1">Uncharacterized protein</fullName>
    </submittedName>
</protein>
<dbReference type="OrthoDB" id="1329847at2"/>
<organism evidence="1 2">
    <name type="scientific">Apibacter adventoris</name>
    <dbReference type="NCBI Taxonomy" id="1679466"/>
    <lineage>
        <taxon>Bacteria</taxon>
        <taxon>Pseudomonadati</taxon>
        <taxon>Bacteroidota</taxon>
        <taxon>Flavobacteriia</taxon>
        <taxon>Flavobacteriales</taxon>
        <taxon>Weeksellaceae</taxon>
        <taxon>Apibacter</taxon>
    </lineage>
</organism>
<comment type="caution">
    <text evidence="1">The sequence shown here is derived from an EMBL/GenBank/DDBJ whole genome shotgun (WGS) entry which is preliminary data.</text>
</comment>
<proteinExistence type="predicted"/>
<dbReference type="PROSITE" id="PS51257">
    <property type="entry name" value="PROKAR_LIPOPROTEIN"/>
    <property type="match status" value="1"/>
</dbReference>
<evidence type="ECO:0000313" key="2">
    <source>
        <dbReference type="Proteomes" id="UP000238042"/>
    </source>
</evidence>
<dbReference type="RefSeq" id="WP_105246285.1">
    <property type="nucleotide sequence ID" value="NZ_PSZM01000026.1"/>
</dbReference>
<name>A0A2S8AEP7_9FLAO</name>
<accession>A0A2S8AEP7</accession>